<dbReference type="EMBL" id="JAGSYN010000186">
    <property type="protein sequence ID" value="KAG7661978.1"/>
    <property type="molecule type" value="Genomic_DNA"/>
</dbReference>
<dbReference type="PANTHER" id="PTHR10159">
    <property type="entry name" value="DUAL SPECIFICITY PROTEIN PHOSPHATASE"/>
    <property type="match status" value="1"/>
</dbReference>
<dbReference type="InterPro" id="IPR016130">
    <property type="entry name" value="Tyr_Pase_AS"/>
</dbReference>
<accession>A0A8J5QH43</accession>
<dbReference type="InterPro" id="IPR000340">
    <property type="entry name" value="Dual-sp_phosphatase_cat-dom"/>
</dbReference>
<evidence type="ECO:0000313" key="9">
    <source>
        <dbReference type="Proteomes" id="UP000694255"/>
    </source>
</evidence>
<dbReference type="GO" id="GO:0043409">
    <property type="term" value="P:negative regulation of MAPK cascade"/>
    <property type="evidence" value="ECO:0007669"/>
    <property type="project" value="TreeGrafter"/>
</dbReference>
<dbReference type="GeneID" id="73471278"/>
<dbReference type="PROSITE" id="PS50056">
    <property type="entry name" value="TYR_PHOSPHATASE_2"/>
    <property type="match status" value="1"/>
</dbReference>
<dbReference type="InterPro" id="IPR000387">
    <property type="entry name" value="Tyr_Pase_dom"/>
</dbReference>
<dbReference type="GO" id="GO:0005634">
    <property type="term" value="C:nucleus"/>
    <property type="evidence" value="ECO:0007669"/>
    <property type="project" value="TreeGrafter"/>
</dbReference>
<sequence length="539" mass="59941">MTSPFMLTTTAATPTTTQTTHTTTTTTTTTPLNLNSNTQNLNSILYSDSNYRTPSLHTMSQNSLNEGHNNYTLEPPPISKFHNEFKLDNDNNNNNNNNNNLSNISSSTGSSPTSGLMNYSPKHSRKASSLSSNRNMKNLSLNLHSASSSLSSTSSFTSPPNKTGHLPPPPPKKALSISIPDSPTMSISQRDQLKRQLNKAVTTIPIASQTFMDDGALKTPQVTHTPDLPPALQFAYPTKHNDESFQYQFPPASSALDDTPNRNKIKPPPALPFANNNNRMSPLNTPPTLQSPWNSNNNDNNNTSPPYGIATNLSHISISNDNINTSNLTYNSQKFQIPEELQESTQIDAYPNGPKNVLNNQIYLFSDPSFAKNFDIRQYDLIINVAKECKNLSELYGPNIMGQREYLYIPWLHTSSISRDLTTITSKIDEYYTRGKKILIHCQCGVSRSACVVVAYFMRKFQLGVNEAYELLKTGTNNDCSHNEICREIKRQGNFVEGCDRICPNMSLIFELMEFGDALTKKEVRTSTLLMNSPSAMNL</sequence>
<feature type="compositionally biased region" description="Low complexity" evidence="5">
    <location>
        <begin position="144"/>
        <end position="158"/>
    </location>
</feature>
<keyword evidence="3" id="KW-0378">Hydrolase</keyword>
<proteinExistence type="inferred from homology"/>
<dbReference type="Proteomes" id="UP000694255">
    <property type="component" value="Unassembled WGS sequence"/>
</dbReference>
<dbReference type="RefSeq" id="XP_049262211.1">
    <property type="nucleotide sequence ID" value="XM_049408441.1"/>
</dbReference>
<feature type="region of interest" description="Disordered" evidence="5">
    <location>
        <begin position="144"/>
        <end position="185"/>
    </location>
</feature>
<dbReference type="GO" id="GO:0005829">
    <property type="term" value="C:cytosol"/>
    <property type="evidence" value="ECO:0007669"/>
    <property type="project" value="TreeGrafter"/>
</dbReference>
<dbReference type="PANTHER" id="PTHR10159:SF519">
    <property type="entry name" value="DUAL SPECIFICITY PROTEIN PHOSPHATASE MPK3"/>
    <property type="match status" value="1"/>
</dbReference>
<feature type="compositionally biased region" description="Polar residues" evidence="5">
    <location>
        <begin position="279"/>
        <end position="290"/>
    </location>
</feature>
<dbReference type="GO" id="GO:0017017">
    <property type="term" value="F:MAP kinase tyrosine/serine/threonine phosphatase activity"/>
    <property type="evidence" value="ECO:0007669"/>
    <property type="project" value="TreeGrafter"/>
</dbReference>
<keyword evidence="9" id="KW-1185">Reference proteome</keyword>
<gene>
    <name evidence="8" type="ORF">J8A68_004478</name>
</gene>
<comment type="similarity">
    <text evidence="1">Belongs to the protein-tyrosine phosphatase family. Non-receptor class dual specificity subfamily.</text>
</comment>
<feature type="compositionally biased region" description="Low complexity" evidence="5">
    <location>
        <begin position="7"/>
        <end position="38"/>
    </location>
</feature>
<dbReference type="EC" id="3.1.3.48" evidence="2"/>
<feature type="region of interest" description="Disordered" evidence="5">
    <location>
        <begin position="1"/>
        <end position="38"/>
    </location>
</feature>
<comment type="caution">
    <text evidence="8">The sequence shown here is derived from an EMBL/GenBank/DDBJ whole genome shotgun (WGS) entry which is preliminary data.</text>
</comment>
<evidence type="ECO:0000256" key="1">
    <source>
        <dbReference type="ARBA" id="ARBA00008601"/>
    </source>
</evidence>
<feature type="region of interest" description="Disordered" evidence="5">
    <location>
        <begin position="56"/>
        <end position="132"/>
    </location>
</feature>
<dbReference type="Pfam" id="PF00782">
    <property type="entry name" value="DSPc"/>
    <property type="match status" value="1"/>
</dbReference>
<evidence type="ECO:0000313" key="8">
    <source>
        <dbReference type="EMBL" id="KAG7661978.1"/>
    </source>
</evidence>
<dbReference type="OrthoDB" id="426001at2759"/>
<feature type="domain" description="Tyrosine-protein phosphatase" evidence="6">
    <location>
        <begin position="353"/>
        <end position="521"/>
    </location>
</feature>
<evidence type="ECO:0000259" key="6">
    <source>
        <dbReference type="PROSITE" id="PS50054"/>
    </source>
</evidence>
<dbReference type="AlphaFoldDB" id="A0A8J5QH43"/>
<keyword evidence="4" id="KW-0904">Protein phosphatase</keyword>
<evidence type="ECO:0000259" key="7">
    <source>
        <dbReference type="PROSITE" id="PS50056"/>
    </source>
</evidence>
<dbReference type="GO" id="GO:0033550">
    <property type="term" value="F:MAP kinase tyrosine phosphatase activity"/>
    <property type="evidence" value="ECO:0007669"/>
    <property type="project" value="TreeGrafter"/>
</dbReference>
<evidence type="ECO:0000256" key="5">
    <source>
        <dbReference type="SAM" id="MobiDB-lite"/>
    </source>
</evidence>
<dbReference type="InterPro" id="IPR020422">
    <property type="entry name" value="TYR_PHOSPHATASE_DUAL_dom"/>
</dbReference>
<feature type="domain" description="Tyrosine specific protein phosphatases" evidence="7">
    <location>
        <begin position="419"/>
        <end position="473"/>
    </location>
</feature>
<dbReference type="PROSITE" id="PS50054">
    <property type="entry name" value="TYR_PHOSPHATASE_DUAL"/>
    <property type="match status" value="1"/>
</dbReference>
<protein>
    <recommendedName>
        <fullName evidence="2">protein-tyrosine-phosphatase</fullName>
        <ecNumber evidence="2">3.1.3.48</ecNumber>
    </recommendedName>
</protein>
<organism evidence="8 9">
    <name type="scientific">[Candida] subhashii</name>
    <dbReference type="NCBI Taxonomy" id="561895"/>
    <lineage>
        <taxon>Eukaryota</taxon>
        <taxon>Fungi</taxon>
        <taxon>Dikarya</taxon>
        <taxon>Ascomycota</taxon>
        <taxon>Saccharomycotina</taxon>
        <taxon>Pichiomycetes</taxon>
        <taxon>Debaryomycetaceae</taxon>
        <taxon>Spathaspora</taxon>
    </lineage>
</organism>
<dbReference type="CDD" id="cd14521">
    <property type="entry name" value="DSP_fungal_SDP1-like"/>
    <property type="match status" value="1"/>
</dbReference>
<evidence type="ECO:0000256" key="2">
    <source>
        <dbReference type="ARBA" id="ARBA00013064"/>
    </source>
</evidence>
<feature type="compositionally biased region" description="Low complexity" evidence="5">
    <location>
        <begin position="291"/>
        <end position="303"/>
    </location>
</feature>
<feature type="compositionally biased region" description="Polar residues" evidence="5">
    <location>
        <begin position="56"/>
        <end position="72"/>
    </location>
</feature>
<dbReference type="SMART" id="SM00195">
    <property type="entry name" value="DSPc"/>
    <property type="match status" value="1"/>
</dbReference>
<name>A0A8J5QH43_9ASCO</name>
<feature type="region of interest" description="Disordered" evidence="5">
    <location>
        <begin position="268"/>
        <end position="303"/>
    </location>
</feature>
<dbReference type="PROSITE" id="PS00383">
    <property type="entry name" value="TYR_PHOSPHATASE_1"/>
    <property type="match status" value="1"/>
</dbReference>
<feature type="compositionally biased region" description="Low complexity" evidence="5">
    <location>
        <begin position="90"/>
        <end position="111"/>
    </location>
</feature>
<evidence type="ECO:0000256" key="3">
    <source>
        <dbReference type="ARBA" id="ARBA00022801"/>
    </source>
</evidence>
<evidence type="ECO:0000256" key="4">
    <source>
        <dbReference type="ARBA" id="ARBA00022912"/>
    </source>
</evidence>
<reference evidence="8 9" key="1">
    <citation type="journal article" date="2021" name="DNA Res.">
        <title>Genome analysis of Candida subhashii reveals its hybrid nature and dual mitochondrial genome conformations.</title>
        <authorList>
            <person name="Mixao V."/>
            <person name="Hegedusova E."/>
            <person name="Saus E."/>
            <person name="Pryszcz L.P."/>
            <person name="Cillingova A."/>
            <person name="Nosek J."/>
            <person name="Gabaldon T."/>
        </authorList>
    </citation>
    <scope>NUCLEOTIDE SEQUENCE [LARGE SCALE GENOMIC DNA]</scope>
    <source>
        <strain evidence="8 9">CBS 10753</strain>
    </source>
</reference>
<dbReference type="GO" id="GO:0008330">
    <property type="term" value="F:protein tyrosine/threonine phosphatase activity"/>
    <property type="evidence" value="ECO:0007669"/>
    <property type="project" value="TreeGrafter"/>
</dbReference>